<sequence>MKTFEKVLEIFRDYLDCDLEEEVLPCRNGYLRVTWNGDSRYCVDGLLSRTPDELFEVLLSDYSGYEVMKRTKGRREVTEEDERQAELLCQSFRKQWEEEET</sequence>
<proteinExistence type="predicted"/>
<protein>
    <recommendedName>
        <fullName evidence="3">Large polyvalent protein associated domain-containing protein</fullName>
    </recommendedName>
</protein>
<dbReference type="OrthoDB" id="9814692at2"/>
<accession>A0A1M6K3R3</accession>
<keyword evidence="2" id="KW-1185">Reference proteome</keyword>
<organism evidence="1 2">
    <name type="scientific">Anaerotignum lactatifermentans DSM 14214</name>
    <dbReference type="NCBI Taxonomy" id="1121323"/>
    <lineage>
        <taxon>Bacteria</taxon>
        <taxon>Bacillati</taxon>
        <taxon>Bacillota</taxon>
        <taxon>Clostridia</taxon>
        <taxon>Lachnospirales</taxon>
        <taxon>Anaerotignaceae</taxon>
        <taxon>Anaerotignum</taxon>
    </lineage>
</organism>
<reference evidence="1 2" key="1">
    <citation type="submission" date="2016-11" db="EMBL/GenBank/DDBJ databases">
        <authorList>
            <person name="Jaros S."/>
            <person name="Januszkiewicz K."/>
            <person name="Wedrychowicz H."/>
        </authorList>
    </citation>
    <scope>NUCLEOTIDE SEQUENCE [LARGE SCALE GENOMIC DNA]</scope>
    <source>
        <strain evidence="1 2">DSM 14214</strain>
    </source>
</reference>
<dbReference type="RefSeq" id="WP_016147264.1">
    <property type="nucleotide sequence ID" value="NZ_FRAH01000003.1"/>
</dbReference>
<dbReference type="Proteomes" id="UP000183975">
    <property type="component" value="Unassembled WGS sequence"/>
</dbReference>
<dbReference type="EMBL" id="FRAH01000003">
    <property type="protein sequence ID" value="SHJ53578.1"/>
    <property type="molecule type" value="Genomic_DNA"/>
</dbReference>
<name>A0A1M6K3R3_9FIRM</name>
<gene>
    <name evidence="1" type="ORF">SAMN02745138_00052</name>
</gene>
<evidence type="ECO:0000313" key="1">
    <source>
        <dbReference type="EMBL" id="SHJ53578.1"/>
    </source>
</evidence>
<evidence type="ECO:0008006" key="3">
    <source>
        <dbReference type="Google" id="ProtNLM"/>
    </source>
</evidence>
<evidence type="ECO:0000313" key="2">
    <source>
        <dbReference type="Proteomes" id="UP000183975"/>
    </source>
</evidence>
<dbReference type="AlphaFoldDB" id="A0A1M6K3R3"/>